<dbReference type="Proteomes" id="UP000019141">
    <property type="component" value="Unassembled WGS sequence"/>
</dbReference>
<dbReference type="PANTHER" id="PTHR36113:SF1">
    <property type="entry name" value="GLYOXALASE_BLEOMYCIN RESISTANCE PROTEIN_DIOXYGENASE"/>
    <property type="match status" value="1"/>
</dbReference>
<organism evidence="2 3">
    <name type="scientific">Entotheonella factor</name>
    <dbReference type="NCBI Taxonomy" id="1429438"/>
    <lineage>
        <taxon>Bacteria</taxon>
        <taxon>Pseudomonadati</taxon>
        <taxon>Nitrospinota/Tectimicrobiota group</taxon>
        <taxon>Candidatus Tectimicrobiota</taxon>
        <taxon>Candidatus Entotheonellia</taxon>
        <taxon>Candidatus Entotheonellales</taxon>
        <taxon>Candidatus Entotheonellaceae</taxon>
        <taxon>Candidatus Entotheonella</taxon>
    </lineage>
</organism>
<dbReference type="Pfam" id="PF00903">
    <property type="entry name" value="Glyoxalase"/>
    <property type="match status" value="1"/>
</dbReference>
<reference evidence="2 3" key="1">
    <citation type="journal article" date="2014" name="Nature">
        <title>An environmental bacterial taxon with a large and distinct metabolic repertoire.</title>
        <authorList>
            <person name="Wilson M.C."/>
            <person name="Mori T."/>
            <person name="Ruckert C."/>
            <person name="Uria A.R."/>
            <person name="Helf M.J."/>
            <person name="Takada K."/>
            <person name="Gernert C."/>
            <person name="Steffens U.A."/>
            <person name="Heycke N."/>
            <person name="Schmitt S."/>
            <person name="Rinke C."/>
            <person name="Helfrich E.J."/>
            <person name="Brachmann A.O."/>
            <person name="Gurgui C."/>
            <person name="Wakimoto T."/>
            <person name="Kracht M."/>
            <person name="Crusemann M."/>
            <person name="Hentschel U."/>
            <person name="Abe I."/>
            <person name="Matsunaga S."/>
            <person name="Kalinowski J."/>
            <person name="Takeyama H."/>
            <person name="Piel J."/>
        </authorList>
    </citation>
    <scope>NUCLEOTIDE SEQUENCE [LARGE SCALE GENOMIC DNA]</scope>
    <source>
        <strain evidence="3">TSY1</strain>
    </source>
</reference>
<dbReference type="CDD" id="cd06587">
    <property type="entry name" value="VOC"/>
    <property type="match status" value="1"/>
</dbReference>
<dbReference type="PANTHER" id="PTHR36113">
    <property type="entry name" value="LYASE, PUTATIVE-RELATED-RELATED"/>
    <property type="match status" value="1"/>
</dbReference>
<protein>
    <recommendedName>
        <fullName evidence="1">VOC domain-containing protein</fullName>
    </recommendedName>
</protein>
<name>W4LPV5_ENTF1</name>
<evidence type="ECO:0000313" key="3">
    <source>
        <dbReference type="Proteomes" id="UP000019141"/>
    </source>
</evidence>
<dbReference type="InterPro" id="IPR004360">
    <property type="entry name" value="Glyas_Fos-R_dOase_dom"/>
</dbReference>
<evidence type="ECO:0000313" key="2">
    <source>
        <dbReference type="EMBL" id="ETW99874.1"/>
    </source>
</evidence>
<keyword evidence="3" id="KW-1185">Reference proteome</keyword>
<dbReference type="InterPro" id="IPR029068">
    <property type="entry name" value="Glyas_Bleomycin-R_OHBP_Dase"/>
</dbReference>
<dbReference type="AlphaFoldDB" id="W4LPV5"/>
<dbReference type="InterPro" id="IPR037523">
    <property type="entry name" value="VOC_core"/>
</dbReference>
<dbReference type="InterPro" id="IPR051332">
    <property type="entry name" value="Fosfomycin_Res_Enzymes"/>
</dbReference>
<evidence type="ECO:0000259" key="1">
    <source>
        <dbReference type="PROSITE" id="PS51819"/>
    </source>
</evidence>
<feature type="domain" description="VOC" evidence="1">
    <location>
        <begin position="5"/>
        <end position="141"/>
    </location>
</feature>
<accession>W4LPV5</accession>
<sequence length="175" mass="19775">MSHKGFSHIGLSTRDLDRTRDFYENILGFKAVRCDIIKIAEGGQIRHIFFDTGRDQLLAFMEPQNVDGIPGDYDAGINDGLGVPGSFYHFAFEAGTEDGLEAKRQELLDKGITVTDVVDHDWAKSIYFKDPNGISLEYCCLVRDVGTEDDVNMQIRVERTGNGMRERWDRLNHAS</sequence>
<gene>
    <name evidence="2" type="ORF">ETSY1_13425</name>
</gene>
<dbReference type="EMBL" id="AZHW01000397">
    <property type="protein sequence ID" value="ETW99874.1"/>
    <property type="molecule type" value="Genomic_DNA"/>
</dbReference>
<comment type="caution">
    <text evidence="2">The sequence shown here is derived from an EMBL/GenBank/DDBJ whole genome shotgun (WGS) entry which is preliminary data.</text>
</comment>
<dbReference type="Gene3D" id="3.10.180.10">
    <property type="entry name" value="2,3-Dihydroxybiphenyl 1,2-Dioxygenase, domain 1"/>
    <property type="match status" value="1"/>
</dbReference>
<proteinExistence type="predicted"/>
<dbReference type="HOGENOM" id="CLU_1467445_0_0_7"/>
<dbReference type="PROSITE" id="PS51819">
    <property type="entry name" value="VOC"/>
    <property type="match status" value="1"/>
</dbReference>
<dbReference type="SUPFAM" id="SSF54593">
    <property type="entry name" value="Glyoxalase/Bleomycin resistance protein/Dihydroxybiphenyl dioxygenase"/>
    <property type="match status" value="1"/>
</dbReference>